<organism evidence="1 2">
    <name type="scientific">Vermiconidia calcicola</name>
    <dbReference type="NCBI Taxonomy" id="1690605"/>
    <lineage>
        <taxon>Eukaryota</taxon>
        <taxon>Fungi</taxon>
        <taxon>Dikarya</taxon>
        <taxon>Ascomycota</taxon>
        <taxon>Pezizomycotina</taxon>
        <taxon>Dothideomycetes</taxon>
        <taxon>Dothideomycetidae</taxon>
        <taxon>Mycosphaerellales</taxon>
        <taxon>Extremaceae</taxon>
        <taxon>Vermiconidia</taxon>
    </lineage>
</organism>
<accession>A0ACC3NYT0</accession>
<keyword evidence="2" id="KW-1185">Reference proteome</keyword>
<sequence>MSLYLVYEPLDANRQDIRLVKLFPSRCHSNPLVCDLVTSPLLPGLDFQSLSYAWGQDKADVSLSIGIGYLLVTSNLSNALRAVRRADRAILLWVDAICINQQDVEERNHQVQLMRQIYTTAATVNVWLGSEVAGTGEALSVLEQLATGRPLGRILLEQANTPAAIRSLTTLFMYPWWQRLWVIQEALLANHALVFCGSHRINFQTILQAFEMLWNEYIHTGQQLRVLCGVHSIESLIRRLELTVRRFRIVRGLVFVDSPGRPRRFRNDPKGWPFLLRTCSWSNVTDPRDKVYGTLGLFPSAVLEPDYSLDVTSTYTRSTFHIIERMGNLALVSQAVSRVSLDNGLPSWVPDWRVPSNVGSPFLSFYNHFGAGRSKALKIELLDERLLKVNAALIDEIMEVGVQYNHQECTHAADLPSMLKPTMENWIKFLRVPNLTAASFTDQFTELSAHPSASPFHSPNAAVHSVQRQHSTQRSQANFIPKSVPTSMTQSLSEAPHQPSLSSHTGLDFQSIAQQRSGQKRRSTWNDSRTYQTGQPQAQQMIPQAQQMMSTRAPLYRDQDYAQSIAMKRLRGRGSNGATADKVYDAFTHTYIGPAEAAAYGQNGEPAAVYTACDAGERYITGAPSSEVFWRTLCMDVVDCQHIGTHRRCIGSDSHRFWEWLDWVLQLRQAEGIPQLHWHLNIHLQGKCMIRTKLGHVGLASKDVAVGDKIYIFAGESYPYVARPVPGQPGEQDLLHLVSPSYVHGLMDGNPPTSGRDVWSFEIVVIA</sequence>
<gene>
    <name evidence="1" type="ORF">LTR37_000658</name>
</gene>
<reference evidence="1" key="1">
    <citation type="submission" date="2023-07" db="EMBL/GenBank/DDBJ databases">
        <title>Black Yeasts Isolated from many extreme environments.</title>
        <authorList>
            <person name="Coleine C."/>
            <person name="Stajich J.E."/>
            <person name="Selbmann L."/>
        </authorList>
    </citation>
    <scope>NUCLEOTIDE SEQUENCE</scope>
    <source>
        <strain evidence="1">CCFEE 5714</strain>
    </source>
</reference>
<evidence type="ECO:0000313" key="1">
    <source>
        <dbReference type="EMBL" id="KAK3725147.1"/>
    </source>
</evidence>
<evidence type="ECO:0000313" key="2">
    <source>
        <dbReference type="Proteomes" id="UP001281147"/>
    </source>
</evidence>
<comment type="caution">
    <text evidence="1">The sequence shown here is derived from an EMBL/GenBank/DDBJ whole genome shotgun (WGS) entry which is preliminary data.</text>
</comment>
<protein>
    <submittedName>
        <fullName evidence="1">Uncharacterized protein</fullName>
    </submittedName>
</protein>
<dbReference type="EMBL" id="JAUTXU010000003">
    <property type="protein sequence ID" value="KAK3725147.1"/>
    <property type="molecule type" value="Genomic_DNA"/>
</dbReference>
<proteinExistence type="predicted"/>
<dbReference type="Proteomes" id="UP001281147">
    <property type="component" value="Unassembled WGS sequence"/>
</dbReference>
<name>A0ACC3NYT0_9PEZI</name>